<dbReference type="InterPro" id="IPR029058">
    <property type="entry name" value="AB_hydrolase_fold"/>
</dbReference>
<sequence>MVDESLMVNTNGIHMHATSTGQGPVILLLHGFPDTHLVWRKQVPVLAGAGFRVIAPDLRGYGRTDAPPHVLDYTLDKIRADILGLLDALKIDKVHLVGHDWGSLIGWQLASMVPTRIERFVALSAGHPMAIARAGILQHMRLSYIPMFCMPGIAEHTLRAADWFALRQFSSEPGQAELWKRELDPPGRLTAALNYYRANLKLALPQSYPRVKLPVMGIWSDRDPALGEKQMRDSAHYVDGEFRFERIHDADHWLQLTAHDKVNTLLLDFLGTKKPQSTF</sequence>
<name>A0ABW0S6D4_9BURK</name>
<dbReference type="Proteomes" id="UP001596086">
    <property type="component" value="Unassembled WGS sequence"/>
</dbReference>
<evidence type="ECO:0000313" key="4">
    <source>
        <dbReference type="Proteomes" id="UP001596086"/>
    </source>
</evidence>
<keyword evidence="4" id="KW-1185">Reference proteome</keyword>
<dbReference type="InterPro" id="IPR000073">
    <property type="entry name" value="AB_hydrolase_1"/>
</dbReference>
<reference evidence="4" key="1">
    <citation type="journal article" date="2019" name="Int. J. Syst. Evol. Microbiol.">
        <title>The Global Catalogue of Microorganisms (GCM) 10K type strain sequencing project: providing services to taxonomists for standard genome sequencing and annotation.</title>
        <authorList>
            <consortium name="The Broad Institute Genomics Platform"/>
            <consortium name="The Broad Institute Genome Sequencing Center for Infectious Disease"/>
            <person name="Wu L."/>
            <person name="Ma J."/>
        </authorList>
    </citation>
    <scope>NUCLEOTIDE SEQUENCE [LARGE SCALE GENOMIC DNA]</scope>
    <source>
        <strain evidence="4">CGMCC 4.5798</strain>
    </source>
</reference>
<gene>
    <name evidence="3" type="ORF">ACFPO9_26735</name>
</gene>
<dbReference type="EMBL" id="JBHSMZ010000026">
    <property type="protein sequence ID" value="MFC5552129.1"/>
    <property type="molecule type" value="Genomic_DNA"/>
</dbReference>
<dbReference type="PANTHER" id="PTHR43329">
    <property type="entry name" value="EPOXIDE HYDROLASE"/>
    <property type="match status" value="1"/>
</dbReference>
<dbReference type="Gene3D" id="3.40.50.1820">
    <property type="entry name" value="alpha/beta hydrolase"/>
    <property type="match status" value="1"/>
</dbReference>
<dbReference type="InterPro" id="IPR000639">
    <property type="entry name" value="Epox_hydrolase-like"/>
</dbReference>
<dbReference type="GO" id="GO:0016787">
    <property type="term" value="F:hydrolase activity"/>
    <property type="evidence" value="ECO:0007669"/>
    <property type="project" value="UniProtKB-KW"/>
</dbReference>
<dbReference type="PRINTS" id="PR00412">
    <property type="entry name" value="EPOXHYDRLASE"/>
</dbReference>
<keyword evidence="1 3" id="KW-0378">Hydrolase</keyword>
<feature type="domain" description="AB hydrolase-1" evidence="2">
    <location>
        <begin position="24"/>
        <end position="125"/>
    </location>
</feature>
<proteinExistence type="predicted"/>
<organism evidence="3 4">
    <name type="scientific">Massilia aerilata</name>
    <dbReference type="NCBI Taxonomy" id="453817"/>
    <lineage>
        <taxon>Bacteria</taxon>
        <taxon>Pseudomonadati</taxon>
        <taxon>Pseudomonadota</taxon>
        <taxon>Betaproteobacteria</taxon>
        <taxon>Burkholderiales</taxon>
        <taxon>Oxalobacteraceae</taxon>
        <taxon>Telluria group</taxon>
        <taxon>Massilia</taxon>
    </lineage>
</organism>
<protein>
    <submittedName>
        <fullName evidence="3">Alpha/beta fold hydrolase</fullName>
    </submittedName>
</protein>
<dbReference type="SUPFAM" id="SSF53474">
    <property type="entry name" value="alpha/beta-Hydrolases"/>
    <property type="match status" value="1"/>
</dbReference>
<comment type="caution">
    <text evidence="3">The sequence shown here is derived from an EMBL/GenBank/DDBJ whole genome shotgun (WGS) entry which is preliminary data.</text>
</comment>
<evidence type="ECO:0000313" key="3">
    <source>
        <dbReference type="EMBL" id="MFC5552129.1"/>
    </source>
</evidence>
<dbReference type="Pfam" id="PF00561">
    <property type="entry name" value="Abhydrolase_1"/>
    <property type="match status" value="1"/>
</dbReference>
<evidence type="ECO:0000256" key="1">
    <source>
        <dbReference type="ARBA" id="ARBA00022801"/>
    </source>
</evidence>
<dbReference type="PRINTS" id="PR00111">
    <property type="entry name" value="ABHYDROLASE"/>
</dbReference>
<dbReference type="RefSeq" id="WP_379777305.1">
    <property type="nucleotide sequence ID" value="NZ_JBHSMZ010000026.1"/>
</dbReference>
<evidence type="ECO:0000259" key="2">
    <source>
        <dbReference type="Pfam" id="PF00561"/>
    </source>
</evidence>
<accession>A0ABW0S6D4</accession>